<proteinExistence type="predicted"/>
<feature type="coiled-coil region" evidence="1">
    <location>
        <begin position="136"/>
        <end position="167"/>
    </location>
</feature>
<comment type="caution">
    <text evidence="3">The sequence shown here is derived from an EMBL/GenBank/DDBJ whole genome shotgun (WGS) entry which is preliminary data.</text>
</comment>
<keyword evidence="1" id="KW-0175">Coiled coil</keyword>
<protein>
    <submittedName>
        <fullName evidence="3">Uncharacterized protein</fullName>
    </submittedName>
</protein>
<dbReference type="KEGG" id="kne:92181780"/>
<sequence>MLSLPSSLSPNQQPPSSPIDPPLPFPSKCSKSWTQVPTIRGEEDDQIELIDCTQPTVRQYTQHLPSPPQTPGSTANPKPSFFDLLETYRATTSPLITPISLKIPSETLIMRTVEPFPIRSETLEMALVEPVLREEIAILRKERREKRRKIEERKEIERRKITRAESRRTSLEKLKDGRVTIVDLTDIVVMEEATGAVEDVVMDGSMKRKMDMRVRQVGNVIVSIEVEDGGRDEGVNAEIISEGVDHDFGHVAGFDTAPANLENEVEKGEAASDPANDGVNDGVDEGTLMTSICMREASVTTTDIECLFSDDEDDELDNGRDDAIIDEGTGVSHNCGNGGIS</sequence>
<organism evidence="3 4">
    <name type="scientific">Kwoniella newhampshirensis</name>
    <dbReference type="NCBI Taxonomy" id="1651941"/>
    <lineage>
        <taxon>Eukaryota</taxon>
        <taxon>Fungi</taxon>
        <taxon>Dikarya</taxon>
        <taxon>Basidiomycota</taxon>
        <taxon>Agaricomycotina</taxon>
        <taxon>Tremellomycetes</taxon>
        <taxon>Tremellales</taxon>
        <taxon>Cryptococcaceae</taxon>
        <taxon>Kwoniella</taxon>
    </lineage>
</organism>
<dbReference type="EMBL" id="JBCAWK010000008">
    <property type="protein sequence ID" value="KAK8850603.1"/>
    <property type="molecule type" value="Genomic_DNA"/>
</dbReference>
<evidence type="ECO:0000256" key="2">
    <source>
        <dbReference type="SAM" id="MobiDB-lite"/>
    </source>
</evidence>
<feature type="compositionally biased region" description="Pro residues" evidence="2">
    <location>
        <begin position="12"/>
        <end position="25"/>
    </location>
</feature>
<name>A0AAW0YNN4_9TREE</name>
<dbReference type="RefSeq" id="XP_066802034.1">
    <property type="nucleotide sequence ID" value="XM_066947620.1"/>
</dbReference>
<feature type="compositionally biased region" description="Low complexity" evidence="2">
    <location>
        <begin position="1"/>
        <end position="11"/>
    </location>
</feature>
<dbReference type="GeneID" id="92181780"/>
<accession>A0AAW0YNN4</accession>
<dbReference type="AlphaFoldDB" id="A0AAW0YNN4"/>
<feature type="region of interest" description="Disordered" evidence="2">
    <location>
        <begin position="1"/>
        <end position="34"/>
    </location>
</feature>
<evidence type="ECO:0000256" key="1">
    <source>
        <dbReference type="SAM" id="Coils"/>
    </source>
</evidence>
<evidence type="ECO:0000313" key="4">
    <source>
        <dbReference type="Proteomes" id="UP001388673"/>
    </source>
</evidence>
<reference evidence="3 4" key="1">
    <citation type="journal article" date="2024" name="bioRxiv">
        <title>Comparative genomics of Cryptococcus and Kwoniella reveals pathogenesis evolution and contrasting karyotype dynamics via intercentromeric recombination or chromosome fusion.</title>
        <authorList>
            <person name="Coelho M.A."/>
            <person name="David-Palma M."/>
            <person name="Shea T."/>
            <person name="Bowers K."/>
            <person name="McGinley-Smith S."/>
            <person name="Mohammad A.W."/>
            <person name="Gnirke A."/>
            <person name="Yurkov A.M."/>
            <person name="Nowrousian M."/>
            <person name="Sun S."/>
            <person name="Cuomo C.A."/>
            <person name="Heitman J."/>
        </authorList>
    </citation>
    <scope>NUCLEOTIDE SEQUENCE [LARGE SCALE GENOMIC DNA]</scope>
    <source>
        <strain evidence="3 4">CBS 13917</strain>
    </source>
</reference>
<evidence type="ECO:0000313" key="3">
    <source>
        <dbReference type="EMBL" id="KAK8850603.1"/>
    </source>
</evidence>
<feature type="region of interest" description="Disordered" evidence="2">
    <location>
        <begin position="322"/>
        <end position="341"/>
    </location>
</feature>
<keyword evidence="4" id="KW-1185">Reference proteome</keyword>
<gene>
    <name evidence="3" type="ORF">IAR55_004522</name>
</gene>
<dbReference type="Proteomes" id="UP001388673">
    <property type="component" value="Unassembled WGS sequence"/>
</dbReference>